<dbReference type="InterPro" id="IPR006915">
    <property type="entry name" value="DUF637_hemagglutn_put"/>
</dbReference>
<sequence>MALALENNYQLGQVLNAEQIKRINKDVIWPEIRTLGSQQKPYLVPFVYLTDATIKQQKIIESTYHANSADIKTQTFIVDGVKVNFAHRAMIDVEKDFINTKGNIKGSKLTIRTGRELQNNSGTITGDDVTLLANKLTNKTLVTRLDYGHGYSEKFSQIGTISSLGNLTIATASDVISHGGKFSAQGDLTINAGGNIILVPQQAKNERHESGVRWQDNESSLVNLQTNLSAIDTLKLIAGDQIHIEGAQLESQGLIELLAGYGITLKSAADLRSFEKRFQASSGGVFGTKESKAESKTEAEIVRTLLKAGQSMLLSTKQGDILLEAVTIDNKGISKIIAEKGAIDFELAKLLESYSYENSYEGSLSFRHTGNGYQREVAYYSEFINNGGLVLDAATGVKIQVAAGSENLDQTLAELAQAPGLAWMQEIRNNPDYSEVDWQSIELVLEQWDYDQSGLSPAAMAILAIAISVVMGPGAGLAIAGTGSGAVITVSNAVLAAAMNAGFSSIVVQASGSLLANGFDVQETLTQLSSKESLVSLATSMVTAGVLSGLDVPMFSGEGGTTLTLTDVVQNATGSQLATQAIMQVFQATARTGINAIASGYDWDEFGSSLVQSLAISSINLLGKELAQQIGEAARLNHIVTAQQYILHAALGCGLGVLTSATHGGNTDANRIGCASGAGGGVIGEYVGSKYREEIGLLEKDTKAFIEKITKDFAEENGTSQLTPESIQAEASKLHARGVDIARLVAGLTVFAMRGNVDIAIDTAGNAAENNALFLLVVLATPESIALFTAAIAAYTSTQFVMSSVDAYHKGSELYRIYLYGTREEQAQAKEEMVDLAISYSIETGATILIGGAAQKVTKELLRKLDFDDVAAFLASQLRGKGNLDASEVYDQVAKNIKFKDKHFETYKANGGKDDHDTWSKKYDNGRYDALKNNKLIPDNDVDMSDYYRHKEMYPNTTITPERFTEQHNKGFTIGEKGSWKRIDTRPKNVPNEPSYRSQKNEVTLPISAEQDIARYMQKEVTLPPDVTKKTVEQVITLRQKAEAEVRVLSSNPDLNRDALLNLKADIRKYGDVLGSAKLEHNLHIEFTSVKKLPFEVPGRGQQGQFDGIWLATDKNGVTKLITGEAKAGKNQVHYNHRQVGKDRAGDIIDAQQTSAQYYKAIWENMQKSFDTAKRSSKYQSDLLYKKQTDELGQTLDLFKQYKQSGLSSSIEYRGSELIFNENGVIKKANNLKFETMH</sequence>
<reference evidence="2 3" key="1">
    <citation type="journal article" date="2017" name="J. Fish Dis.">
        <title>Comparative assessment of Vibrio virulence in marine fish larvae.</title>
        <authorList>
            <person name="Ronneseth A."/>
            <person name="Castillo D."/>
            <person name="D'Alvise P."/>
            <person name="Tonnesen O."/>
            <person name="Haugland G."/>
            <person name="Grotkjaer T."/>
            <person name="Engell-Sorensen K."/>
            <person name="Norremark L."/>
            <person name="Bergh O."/>
            <person name="Wergeland H.I."/>
            <person name="Gram L."/>
        </authorList>
    </citation>
    <scope>NUCLEOTIDE SEQUENCE [LARGE SCALE GENOMIC DNA]</scope>
    <source>
        <strain evidence="2 3">90-11-286</strain>
    </source>
</reference>
<organism evidence="2 3">
    <name type="scientific">Vibrio anguillarum</name>
    <name type="common">Listonella anguillarum</name>
    <dbReference type="NCBI Taxonomy" id="55601"/>
    <lineage>
        <taxon>Bacteria</taxon>
        <taxon>Pseudomonadati</taxon>
        <taxon>Pseudomonadota</taxon>
        <taxon>Gammaproteobacteria</taxon>
        <taxon>Vibrionales</taxon>
        <taxon>Vibrionaceae</taxon>
        <taxon>Vibrio</taxon>
    </lineage>
</organism>
<evidence type="ECO:0000313" key="2">
    <source>
        <dbReference type="EMBL" id="MBT2920643.1"/>
    </source>
</evidence>
<accession>A0ABD4QZM6</accession>
<gene>
    <name evidence="2" type="ORF">PL14_18435</name>
</gene>
<feature type="domain" description="DUF637" evidence="1">
    <location>
        <begin position="498"/>
        <end position="663"/>
    </location>
</feature>
<evidence type="ECO:0000259" key="1">
    <source>
        <dbReference type="Pfam" id="PF04830"/>
    </source>
</evidence>
<dbReference type="RefSeq" id="WP_215808127.1">
    <property type="nucleotide sequence ID" value="NZ_JAHGUI010000142.1"/>
</dbReference>
<proteinExistence type="predicted"/>
<evidence type="ECO:0000313" key="3">
    <source>
        <dbReference type="Proteomes" id="UP000078309"/>
    </source>
</evidence>
<name>A0ABD4QZM6_VIBAN</name>
<dbReference type="Proteomes" id="UP000078309">
    <property type="component" value="Unassembled WGS sequence"/>
</dbReference>
<comment type="caution">
    <text evidence="2">The sequence shown here is derived from an EMBL/GenBank/DDBJ whole genome shotgun (WGS) entry which is preliminary data.</text>
</comment>
<dbReference type="Pfam" id="PF04830">
    <property type="entry name" value="DUF637"/>
    <property type="match status" value="1"/>
</dbReference>
<dbReference type="EMBL" id="JAHGUI010000142">
    <property type="protein sequence ID" value="MBT2920643.1"/>
    <property type="molecule type" value="Genomic_DNA"/>
</dbReference>
<protein>
    <submittedName>
        <fullName evidence="2">DUF637 domain-containing protein</fullName>
    </submittedName>
</protein>
<dbReference type="AlphaFoldDB" id="A0ABD4QZM6"/>